<dbReference type="EMBL" id="JABMCB010000178">
    <property type="protein sequence ID" value="NUU76156.1"/>
    <property type="molecule type" value="Genomic_DNA"/>
</dbReference>
<dbReference type="Proteomes" id="UP000526125">
    <property type="component" value="Unassembled WGS sequence"/>
</dbReference>
<evidence type="ECO:0000256" key="3">
    <source>
        <dbReference type="ARBA" id="ARBA00023295"/>
    </source>
</evidence>
<name>A0A7Y6BX81_9BACL</name>
<dbReference type="SUPFAM" id="SSF51126">
    <property type="entry name" value="Pectin lyase-like"/>
    <property type="match status" value="1"/>
</dbReference>
<comment type="similarity">
    <text evidence="1 4">Belongs to the glycosyl hydrolase 28 family.</text>
</comment>
<evidence type="ECO:0000256" key="2">
    <source>
        <dbReference type="ARBA" id="ARBA00022801"/>
    </source>
</evidence>
<reference evidence="6 7" key="1">
    <citation type="submission" date="2020-05" db="EMBL/GenBank/DDBJ databases">
        <title>Genome Sequencing of Type Strains.</title>
        <authorList>
            <person name="Lemaire J.F."/>
            <person name="Inderbitzin P."/>
            <person name="Gregorio O.A."/>
            <person name="Collins S.B."/>
            <person name="Wespe N."/>
            <person name="Knight-Connoni V."/>
        </authorList>
    </citation>
    <scope>NUCLEOTIDE SEQUENCE [LARGE SCALE GENOMIC DNA]</scope>
    <source>
        <strain evidence="6 7">LMG 21957</strain>
    </source>
</reference>
<protein>
    <submittedName>
        <fullName evidence="6">Glycoside hydrolase family 28 protein</fullName>
    </submittedName>
</protein>
<evidence type="ECO:0000313" key="6">
    <source>
        <dbReference type="EMBL" id="NUU76156.1"/>
    </source>
</evidence>
<dbReference type="InterPro" id="IPR006626">
    <property type="entry name" value="PbH1"/>
</dbReference>
<dbReference type="Gene3D" id="2.160.20.10">
    <property type="entry name" value="Single-stranded right-handed beta-helix, Pectin lyase-like"/>
    <property type="match status" value="1"/>
</dbReference>
<dbReference type="PROSITE" id="PS00502">
    <property type="entry name" value="POLYGALACTURONASE"/>
    <property type="match status" value="1"/>
</dbReference>
<gene>
    <name evidence="6" type="ORF">HP552_13025</name>
</gene>
<dbReference type="InterPro" id="IPR024535">
    <property type="entry name" value="RHGA/B-epi-like_pectate_lyase"/>
</dbReference>
<dbReference type="RefSeq" id="WP_175395879.1">
    <property type="nucleotide sequence ID" value="NZ_JABMCB010000178.1"/>
</dbReference>
<dbReference type="PANTHER" id="PTHR31339">
    <property type="entry name" value="PECTIN LYASE-RELATED"/>
    <property type="match status" value="1"/>
</dbReference>
<dbReference type="GO" id="GO:0004650">
    <property type="term" value="F:polygalacturonase activity"/>
    <property type="evidence" value="ECO:0007669"/>
    <property type="project" value="InterPro"/>
</dbReference>
<proteinExistence type="inferred from homology"/>
<evidence type="ECO:0000256" key="1">
    <source>
        <dbReference type="ARBA" id="ARBA00008834"/>
    </source>
</evidence>
<dbReference type="Pfam" id="PF12708">
    <property type="entry name" value="Pect-lyase_RHGA_epim"/>
    <property type="match status" value="1"/>
</dbReference>
<dbReference type="InterPro" id="IPR000743">
    <property type="entry name" value="Glyco_hydro_28"/>
</dbReference>
<keyword evidence="7" id="KW-1185">Reference proteome</keyword>
<comment type="caution">
    <text evidence="6">The sequence shown here is derived from an EMBL/GenBank/DDBJ whole genome shotgun (WGS) entry which is preliminary data.</text>
</comment>
<keyword evidence="2 4" id="KW-0378">Hydrolase</keyword>
<evidence type="ECO:0000259" key="5">
    <source>
        <dbReference type="Pfam" id="PF12708"/>
    </source>
</evidence>
<accession>A0A7Y6BX81</accession>
<evidence type="ECO:0000256" key="4">
    <source>
        <dbReference type="RuleBase" id="RU361169"/>
    </source>
</evidence>
<keyword evidence="3 4" id="KW-0326">Glycosidase</keyword>
<dbReference type="Pfam" id="PF00295">
    <property type="entry name" value="Glyco_hydro_28"/>
    <property type="match status" value="1"/>
</dbReference>
<organism evidence="6 7">
    <name type="scientific">Paenibacillus xylanilyticus</name>
    <dbReference type="NCBI Taxonomy" id="248903"/>
    <lineage>
        <taxon>Bacteria</taxon>
        <taxon>Bacillati</taxon>
        <taxon>Bacillota</taxon>
        <taxon>Bacilli</taxon>
        <taxon>Bacillales</taxon>
        <taxon>Paenibacillaceae</taxon>
        <taxon>Paenibacillus</taxon>
    </lineage>
</organism>
<dbReference type="InterPro" id="IPR012334">
    <property type="entry name" value="Pectin_lyas_fold"/>
</dbReference>
<dbReference type="SMART" id="SM00710">
    <property type="entry name" value="PbH1"/>
    <property type="match status" value="4"/>
</dbReference>
<dbReference type="PANTHER" id="PTHR31339:SF9">
    <property type="entry name" value="PLASMIN AND FIBRONECTIN-BINDING PROTEIN A"/>
    <property type="match status" value="1"/>
</dbReference>
<dbReference type="InterPro" id="IPR051801">
    <property type="entry name" value="GH28_Enzymes"/>
</dbReference>
<dbReference type="AlphaFoldDB" id="A0A7Y6BX81"/>
<dbReference type="InterPro" id="IPR011050">
    <property type="entry name" value="Pectin_lyase_fold/virulence"/>
</dbReference>
<sequence length="539" mass="58714">MNTYNSPLSTGEGIQSDMKAYEVALPVIPARDFRITDYGAKGDGVTDNTEVFRLAIAACAEAGGGRIVIPAGVWLTGPIVLRSRTELHTEAGALVTFSRHFDHYPLIASSFEGWQVVRCQSPIDGELLEDIAITGEGIWDGSGEAWRPVKRSKMTASQWDRLVASGGVVERSDGDGNEEIWWPSIAALEGGAIASRLHMEQVRELTAYEGVRDFLRPNMVSLRRCKRVLLDGPTFQNSPAWNLHPWASEHVTIRNVSVRNPWFSQNGDGLDIESCRHVVVERSVFDVGDDAICLKSGKDAEGRELGLPSEYITIRDCTVYHGHGGFVIGSEMSGGVRHVRVSDCTFIGTDIGLRFKSARGRGGVVEDIEIQRIYMKDIIMEAVSFSFFYANLEGSARGSDLFQEISEETPVFRDIRISDVVCAGAETALLVSGLPEMPLDGLVIEGYNVTARNGVQCAHAKHLRIAGLNAQITEGSLIHLHQCKGAEVEGIGGRGADGRLLIVTGHESAGIVCREDDADEEGRQISIGPEVRSGVLIRR</sequence>
<feature type="domain" description="Rhamnogalacturonase A/B/Epimerase-like pectate lyase" evidence="5">
    <location>
        <begin position="35"/>
        <end position="87"/>
    </location>
</feature>
<evidence type="ECO:0000313" key="7">
    <source>
        <dbReference type="Proteomes" id="UP000526125"/>
    </source>
</evidence>
<dbReference type="GO" id="GO:0005975">
    <property type="term" value="P:carbohydrate metabolic process"/>
    <property type="evidence" value="ECO:0007669"/>
    <property type="project" value="InterPro"/>
</dbReference>